<dbReference type="InterPro" id="IPR016181">
    <property type="entry name" value="Acyl_CoA_acyltransferase"/>
</dbReference>
<keyword evidence="2" id="KW-0012">Acyltransferase</keyword>
<evidence type="ECO:0000259" key="4">
    <source>
        <dbReference type="PROSITE" id="PS51186"/>
    </source>
</evidence>
<feature type="domain" description="N-acetyltransferase" evidence="4">
    <location>
        <begin position="7"/>
        <end position="159"/>
    </location>
</feature>
<dbReference type="SUPFAM" id="SSF55729">
    <property type="entry name" value="Acyl-CoA N-acyltransferases (Nat)"/>
    <property type="match status" value="1"/>
</dbReference>
<gene>
    <name evidence="5" type="ORF">SADO_11434</name>
</gene>
<keyword evidence="1" id="KW-0808">Transferase</keyword>
<dbReference type="InterPro" id="IPR000182">
    <property type="entry name" value="GNAT_dom"/>
</dbReference>
<evidence type="ECO:0000256" key="3">
    <source>
        <dbReference type="SAM" id="Phobius"/>
    </source>
</evidence>
<dbReference type="InterPro" id="IPR050832">
    <property type="entry name" value="Bact_Acetyltransf"/>
</dbReference>
<dbReference type="PROSITE" id="PS51186">
    <property type="entry name" value="GNAT"/>
    <property type="match status" value="1"/>
</dbReference>
<dbReference type="Gene3D" id="3.40.630.30">
    <property type="match status" value="1"/>
</dbReference>
<sequence>MMQRDDAVIRPATLADLDGVHALEQACFDTDAQSRRSLRYLISRARSDFLIVLAAGHVVADVIVLYRRNAGVARLYSIAVGDAARGRGLGLTLLGEAEIAAVGRGCHALRAEARQANKASRTLFSRAGYCERERLPGYYPARARETAREDGIRLEKLLNPTE</sequence>
<dbReference type="Pfam" id="PF00583">
    <property type="entry name" value="Acetyltransf_1"/>
    <property type="match status" value="1"/>
</dbReference>
<dbReference type="Proteomes" id="UP001460888">
    <property type="component" value="Unassembled WGS sequence"/>
</dbReference>
<protein>
    <submittedName>
        <fullName evidence="5">Acetyltransferase</fullName>
    </submittedName>
</protein>
<dbReference type="PANTHER" id="PTHR43877">
    <property type="entry name" value="AMINOALKYLPHOSPHONATE N-ACETYLTRANSFERASE-RELATED-RELATED"/>
    <property type="match status" value="1"/>
</dbReference>
<comment type="caution">
    <text evidence="5">The sequence shown here is derived from an EMBL/GenBank/DDBJ whole genome shotgun (WGS) entry which is preliminary data.</text>
</comment>
<keyword evidence="3" id="KW-1133">Transmembrane helix</keyword>
<organism evidence="5 6">
    <name type="scientific">Salinisphaera dokdonensis CL-ES53</name>
    <dbReference type="NCBI Taxonomy" id="1304272"/>
    <lineage>
        <taxon>Bacteria</taxon>
        <taxon>Pseudomonadati</taxon>
        <taxon>Pseudomonadota</taxon>
        <taxon>Gammaproteobacteria</taxon>
        <taxon>Salinisphaerales</taxon>
        <taxon>Salinisphaeraceae</taxon>
        <taxon>Salinisphaera</taxon>
    </lineage>
</organism>
<name>A0ABV2B2M1_9GAMM</name>
<evidence type="ECO:0000256" key="1">
    <source>
        <dbReference type="ARBA" id="ARBA00022679"/>
    </source>
</evidence>
<keyword evidence="3" id="KW-0472">Membrane</keyword>
<dbReference type="PANTHER" id="PTHR43877:SF2">
    <property type="entry name" value="AMINOALKYLPHOSPHONATE N-ACETYLTRANSFERASE-RELATED"/>
    <property type="match status" value="1"/>
</dbReference>
<evidence type="ECO:0000313" key="5">
    <source>
        <dbReference type="EMBL" id="MES1929865.1"/>
    </source>
</evidence>
<evidence type="ECO:0000256" key="2">
    <source>
        <dbReference type="ARBA" id="ARBA00023315"/>
    </source>
</evidence>
<dbReference type="EMBL" id="APND01000003">
    <property type="protein sequence ID" value="MES1929865.1"/>
    <property type="molecule type" value="Genomic_DNA"/>
</dbReference>
<reference evidence="5 6" key="1">
    <citation type="submission" date="2013-03" db="EMBL/GenBank/DDBJ databases">
        <title>Salinisphaera dokdonensis CL-ES53 Genome Sequencing.</title>
        <authorList>
            <person name="Li C."/>
            <person name="Lai Q."/>
            <person name="Shao Z."/>
        </authorList>
    </citation>
    <scope>NUCLEOTIDE SEQUENCE [LARGE SCALE GENOMIC DNA]</scope>
    <source>
        <strain evidence="5 6">CL-ES53</strain>
    </source>
</reference>
<accession>A0ABV2B2M1</accession>
<keyword evidence="3" id="KW-0812">Transmembrane</keyword>
<proteinExistence type="predicted"/>
<feature type="transmembrane region" description="Helical" evidence="3">
    <location>
        <begin position="49"/>
        <end position="66"/>
    </location>
</feature>
<keyword evidence="6" id="KW-1185">Reference proteome</keyword>
<evidence type="ECO:0000313" key="6">
    <source>
        <dbReference type="Proteomes" id="UP001460888"/>
    </source>
</evidence>